<gene>
    <name evidence="1" type="ORF">OFLC_LOCUS3904</name>
</gene>
<dbReference type="AlphaFoldDB" id="A0A183H8U2"/>
<evidence type="ECO:0000313" key="2">
    <source>
        <dbReference type="Proteomes" id="UP000267606"/>
    </source>
</evidence>
<sequence length="124" mass="14472">MSKLMLQTIGIYFLPLFLSIAINYSTATVLNRYHYLDDNGVMDDNGSPQLFFDKSALEIAKKQMNERTINSLLRNAWIASQYMRQFLPSHRGFVVEPYLSRFGSHSDQPRLQNEKLEEKMILIH</sequence>
<dbReference type="Proteomes" id="UP000267606">
    <property type="component" value="Unassembled WGS sequence"/>
</dbReference>
<organism evidence="3">
    <name type="scientific">Onchocerca flexuosa</name>
    <dbReference type="NCBI Taxonomy" id="387005"/>
    <lineage>
        <taxon>Eukaryota</taxon>
        <taxon>Metazoa</taxon>
        <taxon>Ecdysozoa</taxon>
        <taxon>Nematoda</taxon>
        <taxon>Chromadorea</taxon>
        <taxon>Rhabditida</taxon>
        <taxon>Spirurina</taxon>
        <taxon>Spiruromorpha</taxon>
        <taxon>Filarioidea</taxon>
        <taxon>Onchocercidae</taxon>
        <taxon>Onchocerca</taxon>
    </lineage>
</organism>
<accession>A0A183H8U2</accession>
<dbReference type="EMBL" id="UZAJ01002772">
    <property type="protein sequence ID" value="VDO38161.1"/>
    <property type="molecule type" value="Genomic_DNA"/>
</dbReference>
<protein>
    <submittedName>
        <fullName evidence="1 3">Uncharacterized protein</fullName>
    </submittedName>
</protein>
<name>A0A183H8U2_9BILA</name>
<reference evidence="1 2" key="2">
    <citation type="submission" date="2018-11" db="EMBL/GenBank/DDBJ databases">
        <authorList>
            <consortium name="Pathogen Informatics"/>
        </authorList>
    </citation>
    <scope>NUCLEOTIDE SEQUENCE [LARGE SCALE GENOMIC DNA]</scope>
</reference>
<evidence type="ECO:0000313" key="1">
    <source>
        <dbReference type="EMBL" id="VDO38161.1"/>
    </source>
</evidence>
<keyword evidence="2" id="KW-1185">Reference proteome</keyword>
<proteinExistence type="predicted"/>
<evidence type="ECO:0000313" key="3">
    <source>
        <dbReference type="WBParaSite" id="OFLC_0000390301-mRNA-1"/>
    </source>
</evidence>
<reference evidence="3" key="1">
    <citation type="submission" date="2016-06" db="UniProtKB">
        <authorList>
            <consortium name="WormBaseParasite"/>
        </authorList>
    </citation>
    <scope>IDENTIFICATION</scope>
</reference>
<dbReference type="WBParaSite" id="OFLC_0000390301-mRNA-1">
    <property type="protein sequence ID" value="OFLC_0000390301-mRNA-1"/>
    <property type="gene ID" value="OFLC_0000390301"/>
</dbReference>